<evidence type="ECO:0000313" key="3">
    <source>
        <dbReference type="Proteomes" id="UP000006643"/>
    </source>
</evidence>
<dbReference type="RefSeq" id="XP_002908023.1">
    <property type="nucleotide sequence ID" value="XM_002907977.1"/>
</dbReference>
<dbReference type="InParanoid" id="D0MVB0"/>
<dbReference type="EMBL" id="DS028119">
    <property type="protein sequence ID" value="EEY61106.1"/>
    <property type="molecule type" value="Genomic_DNA"/>
</dbReference>
<protein>
    <submittedName>
        <fullName evidence="2">Uncharacterized protein</fullName>
    </submittedName>
</protein>
<dbReference type="GeneID" id="9479218"/>
<keyword evidence="3" id="KW-1185">Reference proteome</keyword>
<proteinExistence type="predicted"/>
<dbReference type="KEGG" id="pif:PITG_22680"/>
<dbReference type="AlphaFoldDB" id="D0MVB0"/>
<dbReference type="Proteomes" id="UP000006643">
    <property type="component" value="Unassembled WGS sequence"/>
</dbReference>
<sequence>MKSQSTCRSRPRCRKRQRWRQNPKLRWVALRRPTWWRKCRTRWKRLFGPYSKLRRWPLLKPYRQSRRWSLSLLSPRRLSSRRLRPIRQSPIRLSRRQRTGLMPSR</sequence>
<organism evidence="2 3">
    <name type="scientific">Phytophthora infestans (strain T30-4)</name>
    <name type="common">Potato late blight agent</name>
    <dbReference type="NCBI Taxonomy" id="403677"/>
    <lineage>
        <taxon>Eukaryota</taxon>
        <taxon>Sar</taxon>
        <taxon>Stramenopiles</taxon>
        <taxon>Oomycota</taxon>
        <taxon>Peronosporomycetes</taxon>
        <taxon>Peronosporales</taxon>
        <taxon>Peronosporaceae</taxon>
        <taxon>Phytophthora</taxon>
    </lineage>
</organism>
<reference evidence="3" key="1">
    <citation type="journal article" date="2009" name="Nature">
        <title>Genome sequence and analysis of the Irish potato famine pathogen Phytophthora infestans.</title>
        <authorList>
            <consortium name="The Broad Institute Genome Sequencing Platform"/>
            <person name="Haas B.J."/>
            <person name="Kamoun S."/>
            <person name="Zody M.C."/>
            <person name="Jiang R.H."/>
            <person name="Handsaker R.E."/>
            <person name="Cano L.M."/>
            <person name="Grabherr M."/>
            <person name="Kodira C.D."/>
            <person name="Raffaele S."/>
            <person name="Torto-Alalibo T."/>
            <person name="Bozkurt T.O."/>
            <person name="Ah-Fong A.M."/>
            <person name="Alvarado L."/>
            <person name="Anderson V.L."/>
            <person name="Armstrong M.R."/>
            <person name="Avrova A."/>
            <person name="Baxter L."/>
            <person name="Beynon J."/>
            <person name="Boevink P.C."/>
            <person name="Bollmann S.R."/>
            <person name="Bos J.I."/>
            <person name="Bulone V."/>
            <person name="Cai G."/>
            <person name="Cakir C."/>
            <person name="Carrington J.C."/>
            <person name="Chawner M."/>
            <person name="Conti L."/>
            <person name="Costanzo S."/>
            <person name="Ewan R."/>
            <person name="Fahlgren N."/>
            <person name="Fischbach M.A."/>
            <person name="Fugelstad J."/>
            <person name="Gilroy E.M."/>
            <person name="Gnerre S."/>
            <person name="Green P.J."/>
            <person name="Grenville-Briggs L.J."/>
            <person name="Griffith J."/>
            <person name="Grunwald N.J."/>
            <person name="Horn K."/>
            <person name="Horner N.R."/>
            <person name="Hu C.H."/>
            <person name="Huitema E."/>
            <person name="Jeong D.H."/>
            <person name="Jones A.M."/>
            <person name="Jones J.D."/>
            <person name="Jones R.W."/>
            <person name="Karlsson E.K."/>
            <person name="Kunjeti S.G."/>
            <person name="Lamour K."/>
            <person name="Liu Z."/>
            <person name="Ma L."/>
            <person name="Maclean D."/>
            <person name="Chibucos M.C."/>
            <person name="McDonald H."/>
            <person name="McWalters J."/>
            <person name="Meijer H.J."/>
            <person name="Morgan W."/>
            <person name="Morris P.F."/>
            <person name="Munro C.A."/>
            <person name="O'Neill K."/>
            <person name="Ospina-Giraldo M."/>
            <person name="Pinzon A."/>
            <person name="Pritchard L."/>
            <person name="Ramsahoye B."/>
            <person name="Ren Q."/>
            <person name="Restrepo S."/>
            <person name="Roy S."/>
            <person name="Sadanandom A."/>
            <person name="Savidor A."/>
            <person name="Schornack S."/>
            <person name="Schwartz D.C."/>
            <person name="Schumann U.D."/>
            <person name="Schwessinger B."/>
            <person name="Seyer L."/>
            <person name="Sharpe T."/>
            <person name="Silvar C."/>
            <person name="Song J."/>
            <person name="Studholme D.J."/>
            <person name="Sykes S."/>
            <person name="Thines M."/>
            <person name="van de Vondervoort P.J."/>
            <person name="Phuntumart V."/>
            <person name="Wawra S."/>
            <person name="Weide R."/>
            <person name="Win J."/>
            <person name="Young C."/>
            <person name="Zhou S."/>
            <person name="Fry W."/>
            <person name="Meyers B.C."/>
            <person name="van West P."/>
            <person name="Ristaino J."/>
            <person name="Govers F."/>
            <person name="Birch P.R."/>
            <person name="Whisson S.C."/>
            <person name="Judelson H.S."/>
            <person name="Nusbaum C."/>
        </authorList>
    </citation>
    <scope>NUCLEOTIDE SEQUENCE [LARGE SCALE GENOMIC DNA]</scope>
    <source>
        <strain evidence="3">T30-4</strain>
    </source>
</reference>
<accession>D0MVB0</accession>
<evidence type="ECO:0000256" key="1">
    <source>
        <dbReference type="SAM" id="MobiDB-lite"/>
    </source>
</evidence>
<name>D0MVB0_PHYIT</name>
<dbReference type="VEuPathDB" id="FungiDB:PITG_22680"/>
<evidence type="ECO:0000313" key="2">
    <source>
        <dbReference type="EMBL" id="EEY61106.1"/>
    </source>
</evidence>
<dbReference type="HOGENOM" id="CLU_2241864_0_0_1"/>
<feature type="region of interest" description="Disordered" evidence="1">
    <location>
        <begin position="86"/>
        <end position="105"/>
    </location>
</feature>
<gene>
    <name evidence="2" type="ORF">PITG_22680</name>
</gene>